<feature type="compositionally biased region" description="Basic residues" evidence="1">
    <location>
        <begin position="1"/>
        <end position="19"/>
    </location>
</feature>
<name>X0XL16_9ZZZZ</name>
<evidence type="ECO:0000313" key="2">
    <source>
        <dbReference type="EMBL" id="GAG37348.1"/>
    </source>
</evidence>
<dbReference type="AlphaFoldDB" id="X0XL16"/>
<dbReference type="EMBL" id="BARS01043226">
    <property type="protein sequence ID" value="GAG37348.1"/>
    <property type="molecule type" value="Genomic_DNA"/>
</dbReference>
<organism evidence="2">
    <name type="scientific">marine sediment metagenome</name>
    <dbReference type="NCBI Taxonomy" id="412755"/>
    <lineage>
        <taxon>unclassified sequences</taxon>
        <taxon>metagenomes</taxon>
        <taxon>ecological metagenomes</taxon>
    </lineage>
</organism>
<evidence type="ECO:0000256" key="1">
    <source>
        <dbReference type="SAM" id="MobiDB-lite"/>
    </source>
</evidence>
<gene>
    <name evidence="2" type="ORF">S01H1_65470</name>
</gene>
<sequence>MGRRDFRRRESKKPKKGTQKSKPISEFVPQLETEVIKKKRK</sequence>
<comment type="caution">
    <text evidence="2">The sequence shown here is derived from an EMBL/GenBank/DDBJ whole genome shotgun (WGS) entry which is preliminary data.</text>
</comment>
<protein>
    <submittedName>
        <fullName evidence="2">Uncharacterized protein</fullName>
    </submittedName>
</protein>
<feature type="region of interest" description="Disordered" evidence="1">
    <location>
        <begin position="1"/>
        <end position="41"/>
    </location>
</feature>
<accession>X0XL16</accession>
<reference evidence="2" key="1">
    <citation type="journal article" date="2014" name="Front. Microbiol.">
        <title>High frequency of phylogenetically diverse reductive dehalogenase-homologous genes in deep subseafloor sedimentary metagenomes.</title>
        <authorList>
            <person name="Kawai M."/>
            <person name="Futagami T."/>
            <person name="Toyoda A."/>
            <person name="Takaki Y."/>
            <person name="Nishi S."/>
            <person name="Hori S."/>
            <person name="Arai W."/>
            <person name="Tsubouchi T."/>
            <person name="Morono Y."/>
            <person name="Uchiyama I."/>
            <person name="Ito T."/>
            <person name="Fujiyama A."/>
            <person name="Inagaki F."/>
            <person name="Takami H."/>
        </authorList>
    </citation>
    <scope>NUCLEOTIDE SEQUENCE</scope>
    <source>
        <strain evidence="2">Expedition CK06-06</strain>
    </source>
</reference>
<proteinExistence type="predicted"/>
<feature type="non-terminal residue" evidence="2">
    <location>
        <position position="41"/>
    </location>
</feature>